<dbReference type="AlphaFoldDB" id="A0A6L6PTX6"/>
<comment type="function">
    <text evidence="6">Catalyzes the reduction of dTDP-6-deoxy-L-lyxo-4-hexulose to yield dTDP-L-rhamnose.</text>
</comment>
<comment type="similarity">
    <text evidence="2 6">Belongs to the dTDP-4-dehydrorhamnose reductase family.</text>
</comment>
<evidence type="ECO:0000256" key="3">
    <source>
        <dbReference type="ARBA" id="ARBA00012929"/>
    </source>
</evidence>
<evidence type="ECO:0000256" key="2">
    <source>
        <dbReference type="ARBA" id="ARBA00010944"/>
    </source>
</evidence>
<feature type="domain" description="RmlD-like substrate binding" evidence="7">
    <location>
        <begin position="1"/>
        <end position="284"/>
    </location>
</feature>
<dbReference type="InterPro" id="IPR036291">
    <property type="entry name" value="NAD(P)-bd_dom_sf"/>
</dbReference>
<gene>
    <name evidence="8" type="primary">rfbD</name>
    <name evidence="8" type="ORF">GM668_02280</name>
</gene>
<dbReference type="EC" id="1.1.1.133" evidence="3 6"/>
<dbReference type="EMBL" id="WNLA01000001">
    <property type="protein sequence ID" value="MTW00907.1"/>
    <property type="molecule type" value="Genomic_DNA"/>
</dbReference>
<dbReference type="PANTHER" id="PTHR10491:SF4">
    <property type="entry name" value="METHIONINE ADENOSYLTRANSFERASE 2 SUBUNIT BETA"/>
    <property type="match status" value="1"/>
</dbReference>
<dbReference type="InterPro" id="IPR005913">
    <property type="entry name" value="dTDP_dehydrorham_reduct"/>
</dbReference>
<dbReference type="SUPFAM" id="SSF51735">
    <property type="entry name" value="NAD(P)-binding Rossmann-fold domains"/>
    <property type="match status" value="1"/>
</dbReference>
<reference evidence="8 9" key="1">
    <citation type="submission" date="2019-11" db="EMBL/GenBank/DDBJ databases">
        <title>Type strains purchased from KCTC, JCM and DSMZ.</title>
        <authorList>
            <person name="Lu H."/>
        </authorList>
    </citation>
    <scope>NUCLEOTIDE SEQUENCE [LARGE SCALE GENOMIC DNA]</scope>
    <source>
        <strain evidence="8 9">KCTC 42409</strain>
    </source>
</reference>
<dbReference type="GO" id="GO:0005829">
    <property type="term" value="C:cytosol"/>
    <property type="evidence" value="ECO:0007669"/>
    <property type="project" value="TreeGrafter"/>
</dbReference>
<organism evidence="8 9">
    <name type="scientific">Pseudoduganella ginsengisoli</name>
    <dbReference type="NCBI Taxonomy" id="1462440"/>
    <lineage>
        <taxon>Bacteria</taxon>
        <taxon>Pseudomonadati</taxon>
        <taxon>Pseudomonadota</taxon>
        <taxon>Betaproteobacteria</taxon>
        <taxon>Burkholderiales</taxon>
        <taxon>Oxalobacteraceae</taxon>
        <taxon>Telluria group</taxon>
        <taxon>Pseudoduganella</taxon>
    </lineage>
</organism>
<evidence type="ECO:0000256" key="5">
    <source>
        <dbReference type="ARBA" id="ARBA00048200"/>
    </source>
</evidence>
<dbReference type="OrthoDB" id="9803892at2"/>
<dbReference type="NCBIfam" id="TIGR01214">
    <property type="entry name" value="rmlD"/>
    <property type="match status" value="1"/>
</dbReference>
<dbReference type="FunFam" id="3.40.50.720:FF:000159">
    <property type="entry name" value="dTDP-4-dehydrorhamnose reductase"/>
    <property type="match status" value="1"/>
</dbReference>
<dbReference type="PANTHER" id="PTHR10491">
    <property type="entry name" value="DTDP-4-DEHYDRORHAMNOSE REDUCTASE"/>
    <property type="match status" value="1"/>
</dbReference>
<accession>A0A6L6PTX6</accession>
<dbReference type="InterPro" id="IPR029903">
    <property type="entry name" value="RmlD-like-bd"/>
</dbReference>
<evidence type="ECO:0000313" key="8">
    <source>
        <dbReference type="EMBL" id="MTW00907.1"/>
    </source>
</evidence>
<comment type="cofactor">
    <cofactor evidence="6">
        <name>Mg(2+)</name>
        <dbReference type="ChEBI" id="CHEBI:18420"/>
    </cofactor>
    <text evidence="6">Binds 1 Mg(2+) ion per monomer.</text>
</comment>
<name>A0A6L6PTX6_9BURK</name>
<evidence type="ECO:0000256" key="6">
    <source>
        <dbReference type="RuleBase" id="RU364082"/>
    </source>
</evidence>
<comment type="caution">
    <text evidence="8">The sequence shown here is derived from an EMBL/GenBank/DDBJ whole genome shotgun (WGS) entry which is preliminary data.</text>
</comment>
<dbReference type="UniPathway" id="UPA00124"/>
<protein>
    <recommendedName>
        <fullName evidence="4 6">dTDP-4-dehydrorhamnose reductase</fullName>
        <ecNumber evidence="3 6">1.1.1.133</ecNumber>
    </recommendedName>
</protein>
<dbReference type="RefSeq" id="WP_155437292.1">
    <property type="nucleotide sequence ID" value="NZ_WNLA01000001.1"/>
</dbReference>
<evidence type="ECO:0000256" key="4">
    <source>
        <dbReference type="ARBA" id="ARBA00017099"/>
    </source>
</evidence>
<comment type="pathway">
    <text evidence="1 6">Carbohydrate biosynthesis; dTDP-L-rhamnose biosynthesis.</text>
</comment>
<keyword evidence="9" id="KW-1185">Reference proteome</keyword>
<dbReference type="GO" id="GO:0019305">
    <property type="term" value="P:dTDP-rhamnose biosynthetic process"/>
    <property type="evidence" value="ECO:0007669"/>
    <property type="project" value="UniProtKB-UniPathway"/>
</dbReference>
<comment type="catalytic activity">
    <reaction evidence="5 6">
        <text>dTDP-beta-L-rhamnose + NADP(+) = dTDP-4-dehydro-beta-L-rhamnose + NADPH + H(+)</text>
        <dbReference type="Rhea" id="RHEA:21796"/>
        <dbReference type="ChEBI" id="CHEBI:15378"/>
        <dbReference type="ChEBI" id="CHEBI:57510"/>
        <dbReference type="ChEBI" id="CHEBI:57783"/>
        <dbReference type="ChEBI" id="CHEBI:58349"/>
        <dbReference type="ChEBI" id="CHEBI:62830"/>
        <dbReference type="EC" id="1.1.1.133"/>
    </reaction>
</comment>
<keyword evidence="6 8" id="KW-0560">Oxidoreductase</keyword>
<dbReference type="Gene3D" id="3.40.50.720">
    <property type="entry name" value="NAD(P)-binding Rossmann-like Domain"/>
    <property type="match status" value="1"/>
</dbReference>
<dbReference type="CDD" id="cd05254">
    <property type="entry name" value="dTDP_HR_like_SDR_e"/>
    <property type="match status" value="1"/>
</dbReference>
<dbReference type="Proteomes" id="UP000484015">
    <property type="component" value="Unassembled WGS sequence"/>
</dbReference>
<keyword evidence="6" id="KW-0521">NADP</keyword>
<dbReference type="GO" id="GO:0008831">
    <property type="term" value="F:dTDP-4-dehydrorhamnose reductase activity"/>
    <property type="evidence" value="ECO:0007669"/>
    <property type="project" value="UniProtKB-EC"/>
</dbReference>
<evidence type="ECO:0000313" key="9">
    <source>
        <dbReference type="Proteomes" id="UP000484015"/>
    </source>
</evidence>
<sequence length="285" mass="31106">MKILLTGCSGQVGYELERSLQGLGEVVAVDRARMDLSDLDQVRAVIRDVRPSLIVNPAAYTAVDKAESEAELAHRINAEAPAVMAEEAKRLDAALVHYSTDYVFPGTDPAPRLETDATGPVNVYGASKLAGEQAIVASGVRHLIFRTSWVYGMRGKNFLLTMLKLARERDELRIVADQHGAPTWSRTIADSTATVLAQAKAGGADWWRAHGGVYHLSSQGQTTWFEFTQAILEEAGIACKLTPIATADYPTPAKRPAYSVMSSQKLGQDLCALPHWRDALRLCMR</sequence>
<evidence type="ECO:0000256" key="1">
    <source>
        <dbReference type="ARBA" id="ARBA00004781"/>
    </source>
</evidence>
<dbReference type="Pfam" id="PF04321">
    <property type="entry name" value="RmlD_sub_bind"/>
    <property type="match status" value="1"/>
</dbReference>
<evidence type="ECO:0000259" key="7">
    <source>
        <dbReference type="Pfam" id="PF04321"/>
    </source>
</evidence>
<proteinExistence type="inferred from homology"/>
<dbReference type="Gene3D" id="3.90.25.10">
    <property type="entry name" value="UDP-galactose 4-epimerase, domain 1"/>
    <property type="match status" value="1"/>
</dbReference>